<dbReference type="Proteomes" id="UP000663879">
    <property type="component" value="Unassembled WGS sequence"/>
</dbReference>
<dbReference type="AlphaFoldDB" id="A0A813SWD4"/>
<keyword evidence="2" id="KW-1185">Reference proteome</keyword>
<gene>
    <name evidence="1" type="ORF">OXX778_LOCUS6501</name>
</gene>
<reference evidence="1" key="1">
    <citation type="submission" date="2021-02" db="EMBL/GenBank/DDBJ databases">
        <authorList>
            <person name="Nowell W R."/>
        </authorList>
    </citation>
    <scope>NUCLEOTIDE SEQUENCE</scope>
    <source>
        <strain evidence="1">Ploen Becks lab</strain>
    </source>
</reference>
<name>A0A813SWD4_9BILA</name>
<dbReference type="OrthoDB" id="2499658at2759"/>
<accession>A0A813SWD4</accession>
<protein>
    <recommendedName>
        <fullName evidence="3">Integrase zinc-binding domain-containing protein</fullName>
    </recommendedName>
</protein>
<dbReference type="EMBL" id="CAJNOC010000775">
    <property type="protein sequence ID" value="CAF0801707.1"/>
    <property type="molecule type" value="Genomic_DNA"/>
</dbReference>
<evidence type="ECO:0008006" key="3">
    <source>
        <dbReference type="Google" id="ProtNLM"/>
    </source>
</evidence>
<evidence type="ECO:0000313" key="2">
    <source>
        <dbReference type="Proteomes" id="UP000663879"/>
    </source>
</evidence>
<evidence type="ECO:0000313" key="1">
    <source>
        <dbReference type="EMBL" id="CAF0801707.1"/>
    </source>
</evidence>
<proteinExistence type="predicted"/>
<organism evidence="1 2">
    <name type="scientific">Brachionus calyciflorus</name>
    <dbReference type="NCBI Taxonomy" id="104777"/>
    <lineage>
        <taxon>Eukaryota</taxon>
        <taxon>Metazoa</taxon>
        <taxon>Spiralia</taxon>
        <taxon>Gnathifera</taxon>
        <taxon>Rotifera</taxon>
        <taxon>Eurotatoria</taxon>
        <taxon>Monogononta</taxon>
        <taxon>Pseudotrocha</taxon>
        <taxon>Ploima</taxon>
        <taxon>Brachionidae</taxon>
        <taxon>Brachionus</taxon>
    </lineage>
</organism>
<sequence length="157" mass="18135">MDLEIDRHKTSFYESLLKISEDSESNERMVFSNSQLKEIIRILLENKTNPNTKDDSVYYYMRRYQLLEIAGTTKLIKKTDEKNQGILIIVPTEQLFDEIHSCHLAVGHGGIGKTLKEAKKKFANIQQQHVALYNLLCLVCQKKRTKAGNKKVVRPII</sequence>
<comment type="caution">
    <text evidence="1">The sequence shown here is derived from an EMBL/GenBank/DDBJ whole genome shotgun (WGS) entry which is preliminary data.</text>
</comment>